<proteinExistence type="predicted"/>
<keyword evidence="2" id="KW-1185">Reference proteome</keyword>
<sequence length="72" mass="7721">MIIRIRRATFGICIYRATGGIIKHGKYKRAAYSPGLGPIRALDPIEPDGNYAIAFAGGASQIGGKTEEWVGQ</sequence>
<protein>
    <submittedName>
        <fullName evidence="1">Uncharacterized protein</fullName>
    </submittedName>
</protein>
<reference evidence="1" key="2">
    <citation type="submission" date="2020-09" db="EMBL/GenBank/DDBJ databases">
        <authorList>
            <person name="Sun Q."/>
            <person name="Zhou Y."/>
        </authorList>
    </citation>
    <scope>NUCLEOTIDE SEQUENCE</scope>
    <source>
        <strain evidence="1">CGMCC 1.12195</strain>
    </source>
</reference>
<accession>A0A917MEH6</accession>
<dbReference type="EMBL" id="BMER01000005">
    <property type="protein sequence ID" value="GGH00230.1"/>
    <property type="molecule type" value="Genomic_DNA"/>
</dbReference>
<organism evidence="1 2">
    <name type="scientific">Parapedobacter pyrenivorans</name>
    <dbReference type="NCBI Taxonomy" id="1305674"/>
    <lineage>
        <taxon>Bacteria</taxon>
        <taxon>Pseudomonadati</taxon>
        <taxon>Bacteroidota</taxon>
        <taxon>Sphingobacteriia</taxon>
        <taxon>Sphingobacteriales</taxon>
        <taxon>Sphingobacteriaceae</taxon>
        <taxon>Parapedobacter</taxon>
    </lineage>
</organism>
<dbReference type="AlphaFoldDB" id="A0A917MEH6"/>
<reference evidence="1" key="1">
    <citation type="journal article" date="2014" name="Int. J. Syst. Evol. Microbiol.">
        <title>Complete genome sequence of Corynebacterium casei LMG S-19264T (=DSM 44701T), isolated from a smear-ripened cheese.</title>
        <authorList>
            <consortium name="US DOE Joint Genome Institute (JGI-PGF)"/>
            <person name="Walter F."/>
            <person name="Albersmeier A."/>
            <person name="Kalinowski J."/>
            <person name="Ruckert C."/>
        </authorList>
    </citation>
    <scope>NUCLEOTIDE SEQUENCE</scope>
    <source>
        <strain evidence="1">CGMCC 1.12195</strain>
    </source>
</reference>
<comment type="caution">
    <text evidence="1">The sequence shown here is derived from an EMBL/GenBank/DDBJ whole genome shotgun (WGS) entry which is preliminary data.</text>
</comment>
<evidence type="ECO:0000313" key="2">
    <source>
        <dbReference type="Proteomes" id="UP000660862"/>
    </source>
</evidence>
<name>A0A917MEH6_9SPHI</name>
<dbReference type="Proteomes" id="UP000660862">
    <property type="component" value="Unassembled WGS sequence"/>
</dbReference>
<evidence type="ECO:0000313" key="1">
    <source>
        <dbReference type="EMBL" id="GGH00230.1"/>
    </source>
</evidence>
<gene>
    <name evidence="1" type="ORF">GCM10007415_40200</name>
</gene>